<feature type="transmembrane region" description="Helical" evidence="1">
    <location>
        <begin position="7"/>
        <end position="27"/>
    </location>
</feature>
<keyword evidence="1" id="KW-0812">Transmembrane</keyword>
<accession>A0A0F9GQI2</accession>
<evidence type="ECO:0000256" key="1">
    <source>
        <dbReference type="SAM" id="Phobius"/>
    </source>
</evidence>
<comment type="caution">
    <text evidence="2">The sequence shown here is derived from an EMBL/GenBank/DDBJ whole genome shotgun (WGS) entry which is preliminary data.</text>
</comment>
<keyword evidence="1" id="KW-1133">Transmembrane helix</keyword>
<dbReference type="AlphaFoldDB" id="A0A0F9GQI2"/>
<gene>
    <name evidence="2" type="ORF">LCGC14_1797890</name>
</gene>
<dbReference type="EMBL" id="LAZR01017274">
    <property type="protein sequence ID" value="KKM01095.1"/>
    <property type="molecule type" value="Genomic_DNA"/>
</dbReference>
<reference evidence="2" key="1">
    <citation type="journal article" date="2015" name="Nature">
        <title>Complex archaea that bridge the gap between prokaryotes and eukaryotes.</title>
        <authorList>
            <person name="Spang A."/>
            <person name="Saw J.H."/>
            <person name="Jorgensen S.L."/>
            <person name="Zaremba-Niedzwiedzka K."/>
            <person name="Martijn J."/>
            <person name="Lind A.E."/>
            <person name="van Eijk R."/>
            <person name="Schleper C."/>
            <person name="Guy L."/>
            <person name="Ettema T.J."/>
        </authorList>
    </citation>
    <scope>NUCLEOTIDE SEQUENCE</scope>
</reference>
<name>A0A0F9GQI2_9ZZZZ</name>
<proteinExistence type="predicted"/>
<sequence>MKFNKKIRVGISILCLLLIFTTYISLINLGQKTSVVDENLLSISPAMITMNQTTI</sequence>
<protein>
    <submittedName>
        <fullName evidence="2">Uncharacterized protein</fullName>
    </submittedName>
</protein>
<keyword evidence="1" id="KW-0472">Membrane</keyword>
<evidence type="ECO:0000313" key="2">
    <source>
        <dbReference type="EMBL" id="KKM01095.1"/>
    </source>
</evidence>
<organism evidence="2">
    <name type="scientific">marine sediment metagenome</name>
    <dbReference type="NCBI Taxonomy" id="412755"/>
    <lineage>
        <taxon>unclassified sequences</taxon>
        <taxon>metagenomes</taxon>
        <taxon>ecological metagenomes</taxon>
    </lineage>
</organism>